<dbReference type="PANTHER" id="PTHR22942:SF66">
    <property type="entry name" value="RE19845P"/>
    <property type="match status" value="1"/>
</dbReference>
<dbReference type="GO" id="GO:0003690">
    <property type="term" value="F:double-stranded DNA binding"/>
    <property type="evidence" value="ECO:0007669"/>
    <property type="project" value="TreeGrafter"/>
</dbReference>
<dbReference type="GO" id="GO:0006312">
    <property type="term" value="P:mitotic recombination"/>
    <property type="evidence" value="ECO:0007669"/>
    <property type="project" value="TreeGrafter"/>
</dbReference>
<dbReference type="Pfam" id="PF08423">
    <property type="entry name" value="Rad51"/>
    <property type="match status" value="1"/>
</dbReference>
<feature type="compositionally biased region" description="Acidic residues" evidence="1">
    <location>
        <begin position="145"/>
        <end position="156"/>
    </location>
</feature>
<feature type="region of interest" description="Disordered" evidence="1">
    <location>
        <begin position="95"/>
        <end position="156"/>
    </location>
</feature>
<dbReference type="PANTHER" id="PTHR22942">
    <property type="entry name" value="RECA/RAD51/RADA DNA STRAND-PAIRING FAMILY MEMBER"/>
    <property type="match status" value="1"/>
</dbReference>
<evidence type="ECO:0000313" key="3">
    <source>
        <dbReference type="EMBL" id="CBQ73498.1"/>
    </source>
</evidence>
<protein>
    <submittedName>
        <fullName evidence="3">Probable DNA repair/recombination protein Rec2</fullName>
    </submittedName>
</protein>
<evidence type="ECO:0000313" key="4">
    <source>
        <dbReference type="Proteomes" id="UP000008867"/>
    </source>
</evidence>
<dbReference type="VEuPathDB" id="FungiDB:sr14155"/>
<dbReference type="eggNOG" id="ENOG502RDCU">
    <property type="taxonomic scope" value="Eukaryota"/>
</dbReference>
<organism evidence="3 4">
    <name type="scientific">Sporisorium reilianum (strain SRZ2)</name>
    <name type="common">Maize head smut fungus</name>
    <dbReference type="NCBI Taxonomy" id="999809"/>
    <lineage>
        <taxon>Eukaryota</taxon>
        <taxon>Fungi</taxon>
        <taxon>Dikarya</taxon>
        <taxon>Basidiomycota</taxon>
        <taxon>Ustilaginomycotina</taxon>
        <taxon>Ustilaginomycetes</taxon>
        <taxon>Ustilaginales</taxon>
        <taxon>Ustilaginaceae</taxon>
        <taxon>Sporisorium</taxon>
    </lineage>
</organism>
<dbReference type="InterPro" id="IPR027417">
    <property type="entry name" value="P-loop_NTPase"/>
</dbReference>
<gene>
    <name evidence="3" type="ORF">sr14155</name>
</gene>
<reference evidence="3 4" key="1">
    <citation type="journal article" date="2010" name="Science">
        <title>Pathogenicity determinants in smut fungi revealed by genome comparison.</title>
        <authorList>
            <person name="Schirawski J."/>
            <person name="Mannhaupt G."/>
            <person name="Muench K."/>
            <person name="Brefort T."/>
            <person name="Schipper K."/>
            <person name="Doehlemann G."/>
            <person name="Di Stasio M."/>
            <person name="Roessel N."/>
            <person name="Mendoza-Mendoza A."/>
            <person name="Pester D."/>
            <person name="Mueller O."/>
            <person name="Winterberg B."/>
            <person name="Meyer E."/>
            <person name="Ghareeb H."/>
            <person name="Wollenberg T."/>
            <person name="Muensterkoetter M."/>
            <person name="Wong P."/>
            <person name="Walter M."/>
            <person name="Stukenbrock E."/>
            <person name="Gueldener U."/>
            <person name="Kahmann R."/>
        </authorList>
    </citation>
    <scope>NUCLEOTIDE SEQUENCE [LARGE SCALE GENOMIC DNA]</scope>
    <source>
        <strain evidence="4">SRZ2</strain>
    </source>
</reference>
<dbReference type="GO" id="GO:0008094">
    <property type="term" value="F:ATP-dependent activity, acting on DNA"/>
    <property type="evidence" value="ECO:0007669"/>
    <property type="project" value="TreeGrafter"/>
</dbReference>
<dbReference type="InterPro" id="IPR013632">
    <property type="entry name" value="Rad51_C"/>
</dbReference>
<dbReference type="EMBL" id="FQ311472">
    <property type="protein sequence ID" value="CBQ73498.1"/>
    <property type="molecule type" value="Genomic_DNA"/>
</dbReference>
<dbReference type="Proteomes" id="UP000008867">
    <property type="component" value="Chromosome 7"/>
</dbReference>
<accession>E7A1Z1</accession>
<evidence type="ECO:0000256" key="1">
    <source>
        <dbReference type="SAM" id="MobiDB-lite"/>
    </source>
</evidence>
<dbReference type="GO" id="GO:0042148">
    <property type="term" value="P:DNA strand invasion"/>
    <property type="evidence" value="ECO:0007669"/>
    <property type="project" value="TreeGrafter"/>
</dbReference>
<proteinExistence type="predicted"/>
<evidence type="ECO:0000259" key="2">
    <source>
        <dbReference type="Pfam" id="PF08423"/>
    </source>
</evidence>
<dbReference type="HOGENOM" id="CLU_426403_0_0_1"/>
<keyword evidence="4" id="KW-1185">Reference proteome</keyword>
<dbReference type="SUPFAM" id="SSF52540">
    <property type="entry name" value="P-loop containing nucleoside triphosphate hydrolases"/>
    <property type="match status" value="1"/>
</dbReference>
<dbReference type="GO" id="GO:0003697">
    <property type="term" value="F:single-stranded DNA binding"/>
    <property type="evidence" value="ECO:0007669"/>
    <property type="project" value="TreeGrafter"/>
</dbReference>
<name>E7A1Z1_SPORE</name>
<dbReference type="Gene3D" id="3.40.50.300">
    <property type="entry name" value="P-loop containing nucleotide triphosphate hydrolases"/>
    <property type="match status" value="1"/>
</dbReference>
<feature type="domain" description="Rad51-like C-terminal" evidence="2">
    <location>
        <begin position="217"/>
        <end position="262"/>
    </location>
</feature>
<dbReference type="AlphaFoldDB" id="E7A1Z1"/>
<sequence>MSSLAIADVPWISKRIKACCRRAKLFSTDEILLSQPQQLQQALRISAADVDLLVLQVATASAPSPVSVLDALNGKLPVKKIDDLTLFDAAADGNDAHSADASDSSSDAGEGGEVQDARLPSSSIVPPTQGYDGNFPGMQRFVYDSDSDSNSDDADAASDVMMHDDVELPSTFRRTQALHIDSDEQQCGEHDSTLDGDTPRPTVARDVLSLGRERHLLSSGAAELDELLGGGFRSAVLTELVGESGSGKTQVAVQACTYAALGFTALAPAADEHDDAVPTAADQDLTEAATLRDILHGFGMTTANDLPAGLGACYITSAGERGAHSIVTRALELASFAIDERFDRIYSNTNSQGRLDRHVLRARAHEQGREQVLRNLHVACVADVEALEHALKYSLPGLMARLSSRPPQLAVSAPSPEIGIVVVDNLPALFQDDPVAGDIDSLVQRSRMLVEIADALKRLAVDGGSAGRGVLVLNHVSDAFGIDKEIARRFVLDSADRIRFARAHGRRGSASPGESALPDYPAAMECASQSAFVSGLLASVPPTLAEAIGARAVHEHRADDAPLYTLHARTAQLGHTWSNLVNVRLFLAKTRGRVCMPVALRAASAATQQGEGAKQTMATVRKAAVVLNAFGATMLDAGGGASVRQLRFVITPSRAVHVLGAYASAGLPAHTAAEQRPDRASASQQTAVAVAVDAEEEEEEDLFGDALQDGDWLAMDQFVLSQHASTPLL</sequence>
<dbReference type="GO" id="GO:0000150">
    <property type="term" value="F:DNA strand exchange activity"/>
    <property type="evidence" value="ECO:0007669"/>
    <property type="project" value="TreeGrafter"/>
</dbReference>
<dbReference type="GO" id="GO:0000730">
    <property type="term" value="P:DNA recombinase assembly"/>
    <property type="evidence" value="ECO:0007669"/>
    <property type="project" value="TreeGrafter"/>
</dbReference>
<dbReference type="OrthoDB" id="1861185at2759"/>